<dbReference type="EMBL" id="CM034396">
    <property type="protein sequence ID" value="KAJ0178519.1"/>
    <property type="molecule type" value="Genomic_DNA"/>
</dbReference>
<proteinExistence type="predicted"/>
<evidence type="ECO:0000313" key="1">
    <source>
        <dbReference type="EMBL" id="KAJ0178519.1"/>
    </source>
</evidence>
<comment type="caution">
    <text evidence="1">The sequence shown here is derived from an EMBL/GenBank/DDBJ whole genome shotgun (WGS) entry which is preliminary data.</text>
</comment>
<gene>
    <name evidence="1" type="ORF">K1T71_006342</name>
</gene>
<feature type="non-terminal residue" evidence="1">
    <location>
        <position position="1"/>
    </location>
</feature>
<reference evidence="1 2" key="1">
    <citation type="journal article" date="2021" name="Front. Genet.">
        <title>Chromosome-Level Genome Assembly Reveals Significant Gene Expansion in the Toll and IMD Signaling Pathways of Dendrolimus kikuchii.</title>
        <authorList>
            <person name="Zhou J."/>
            <person name="Wu P."/>
            <person name="Xiong Z."/>
            <person name="Liu N."/>
            <person name="Zhao N."/>
            <person name="Ji M."/>
            <person name="Qiu Y."/>
            <person name="Yang B."/>
        </authorList>
    </citation>
    <scope>NUCLEOTIDE SEQUENCE [LARGE SCALE GENOMIC DNA]</scope>
    <source>
        <strain evidence="1">Ann1</strain>
    </source>
</reference>
<name>A0ACC1D3J4_9NEOP</name>
<organism evidence="1 2">
    <name type="scientific">Dendrolimus kikuchii</name>
    <dbReference type="NCBI Taxonomy" id="765133"/>
    <lineage>
        <taxon>Eukaryota</taxon>
        <taxon>Metazoa</taxon>
        <taxon>Ecdysozoa</taxon>
        <taxon>Arthropoda</taxon>
        <taxon>Hexapoda</taxon>
        <taxon>Insecta</taxon>
        <taxon>Pterygota</taxon>
        <taxon>Neoptera</taxon>
        <taxon>Endopterygota</taxon>
        <taxon>Lepidoptera</taxon>
        <taxon>Glossata</taxon>
        <taxon>Ditrysia</taxon>
        <taxon>Bombycoidea</taxon>
        <taxon>Lasiocampidae</taxon>
        <taxon>Dendrolimus</taxon>
    </lineage>
</organism>
<evidence type="ECO:0000313" key="2">
    <source>
        <dbReference type="Proteomes" id="UP000824533"/>
    </source>
</evidence>
<dbReference type="Proteomes" id="UP000824533">
    <property type="component" value="Linkage Group LG10"/>
</dbReference>
<protein>
    <submittedName>
        <fullName evidence="1">Uncharacterized protein</fullName>
    </submittedName>
</protein>
<accession>A0ACC1D3J4</accession>
<keyword evidence="2" id="KW-1185">Reference proteome</keyword>
<feature type="non-terminal residue" evidence="1">
    <location>
        <position position="56"/>
    </location>
</feature>
<sequence>RLLAECPPVCIHGNFMDITQTIGCRLDIHSLNNGSRSCPIKRFYGLLKRKCLTVTN</sequence>